<evidence type="ECO:0000256" key="6">
    <source>
        <dbReference type="ARBA" id="ARBA00023273"/>
    </source>
</evidence>
<sequence length="983" mass="97760">MSISIKPKFPYLSALALALAFSASAQIVNTVAGGGSLNGKKATDVSLSWPPAIAIDASGNLFCVVASWQVYKVSPEGIVTLVAGNGGPGPSGDGGSAISAAMGPMVGFAVDRSGNLFIADRGVIGIRKVDAATGTISIFAGNGMVGYSGDGGPATSAQLGDMSGLAVDDRGNLYIADSSNNAIRKVDASTGIISTVAGNGTPGYSGDGAAATKAQLGTPWDVAVDSSGNLYIADSWNSVIRKVDASTGIISTVAGNGEGGYSGDGGPATRAQLSDPTGVAVDSTGNLYIADWANLRTRKVDAASGNISTIAGNGTTGDPIDGGPATSSASYARDVVVDTTGKLYIADAGHWRIRAVDLSSGILSTVAGNGYASYSGDGFAAVSAQIDQSYGVAVDGSGNLYIADTKNLVVRKVDAATGRVSTVAGNGKWGYSGDGGPARSAMLGRVLGLAVDTSGNIYIADPDNGAIRKVDATTGDIFTVPSNGIGGYYPRAVAVDKPGSLYIADSGNQKVRLIDASTGDMSTIAGTGNTGYSGDGGLATGAELNIPAGLALDRSGNLYIADSENGVIREVVLDPNDAANHGKITTVAGGASSQDPSNALGPALSKPIGVYVDYAGTIFISDNERARTFKVTGSSFSSPEKGTITVVAGTGQPGYSGDGGLATAAEFNKLYMITGDPQGNLVMADGGNNRIRTVSGTVAPTPELGLSPTALTFDTQLLNSSASSIKALTITNQGIKPLTLSSVAIAGPNSADFTQTNNCTTTAIAVGANCTVNVVFKATVAGREQATLTIGSNASTSPQTVSLAAAGITFAAPAPGQGGSTSATIAAGTTASYAMQISATGGAISTDQLTLALSCSGAPTDAACTVPGSVVATPGAPAAFTVKVTTTAHGTASLNSTFSEKGLQFALIPIALVLMGVAGRRRMCQGLSLLGLLAVFASLVACGEHSNNSNERATGTPSGSYNLTVKATSGTVSQSVSLTLIVQ</sequence>
<dbReference type="InterPro" id="IPR001258">
    <property type="entry name" value="NHL_repeat"/>
</dbReference>
<evidence type="ECO:0000256" key="2">
    <source>
        <dbReference type="ARBA" id="ARBA00004496"/>
    </source>
</evidence>
<dbReference type="RefSeq" id="WP_260793450.1">
    <property type="nucleotide sequence ID" value="NZ_CP093313.1"/>
</dbReference>
<feature type="domain" description="Teneurin NHL" evidence="10">
    <location>
        <begin position="262"/>
        <end position="313"/>
    </location>
</feature>
<feature type="domain" description="Teneurin NHL" evidence="10">
    <location>
        <begin position="205"/>
        <end position="256"/>
    </location>
</feature>
<dbReference type="Pfam" id="PF25021">
    <property type="entry name" value="TEN_NHL"/>
    <property type="match status" value="3"/>
</dbReference>
<dbReference type="EMBL" id="CP093313">
    <property type="protein sequence ID" value="UWZ83946.1"/>
    <property type="molecule type" value="Genomic_DNA"/>
</dbReference>
<dbReference type="InterPro" id="IPR053879">
    <property type="entry name" value="HYDIN_VesB_CFA65-like_Ig"/>
</dbReference>
<evidence type="ECO:0000259" key="10">
    <source>
        <dbReference type="Pfam" id="PF25021"/>
    </source>
</evidence>
<evidence type="ECO:0000256" key="8">
    <source>
        <dbReference type="SAM" id="SignalP"/>
    </source>
</evidence>
<keyword evidence="5" id="KW-0969">Cilium</keyword>
<dbReference type="InterPro" id="IPR011042">
    <property type="entry name" value="6-blade_b-propeller_TolB-like"/>
</dbReference>
<dbReference type="KEGG" id="orp:MOP44_25730"/>
<evidence type="ECO:0000259" key="9">
    <source>
        <dbReference type="Pfam" id="PF22544"/>
    </source>
</evidence>
<keyword evidence="8" id="KW-0732">Signal</keyword>
<evidence type="ECO:0000256" key="5">
    <source>
        <dbReference type="ARBA" id="ARBA00023069"/>
    </source>
</evidence>
<evidence type="ECO:0000256" key="4">
    <source>
        <dbReference type="ARBA" id="ARBA00022737"/>
    </source>
</evidence>
<comment type="subcellular location">
    <subcellularLocation>
        <location evidence="1">Cell projection</location>
        <location evidence="1">Cilium</location>
    </subcellularLocation>
    <subcellularLocation>
        <location evidence="2">Cytoplasm</location>
    </subcellularLocation>
</comment>
<keyword evidence="12" id="KW-1185">Reference proteome</keyword>
<dbReference type="Proteomes" id="UP001059380">
    <property type="component" value="Chromosome"/>
</dbReference>
<dbReference type="GO" id="GO:0005737">
    <property type="term" value="C:cytoplasm"/>
    <property type="evidence" value="ECO:0007669"/>
    <property type="project" value="UniProtKB-SubCell"/>
</dbReference>
<dbReference type="Gene3D" id="2.60.40.10">
    <property type="entry name" value="Immunoglobulins"/>
    <property type="match status" value="1"/>
</dbReference>
<gene>
    <name evidence="11" type="ORF">MOP44_25730</name>
</gene>
<name>A0A9J7BQC2_9BACT</name>
<feature type="repeat" description="NHL" evidence="7">
    <location>
        <begin position="211"/>
        <end position="246"/>
    </location>
</feature>
<dbReference type="Gene3D" id="2.120.10.30">
    <property type="entry name" value="TolB, C-terminal domain"/>
    <property type="match status" value="6"/>
</dbReference>
<feature type="signal peptide" evidence="8">
    <location>
        <begin position="1"/>
        <end position="25"/>
    </location>
</feature>
<evidence type="ECO:0000256" key="1">
    <source>
        <dbReference type="ARBA" id="ARBA00004138"/>
    </source>
</evidence>
<dbReference type="InterPro" id="IPR013783">
    <property type="entry name" value="Ig-like_fold"/>
</dbReference>
<dbReference type="Pfam" id="PF22544">
    <property type="entry name" value="HYDIN_VesB_CFA65-like_Ig"/>
    <property type="match status" value="1"/>
</dbReference>
<dbReference type="PANTHER" id="PTHR46388">
    <property type="entry name" value="NHL REPEAT-CONTAINING PROTEIN 2"/>
    <property type="match status" value="1"/>
</dbReference>
<dbReference type="InterPro" id="IPR056822">
    <property type="entry name" value="TEN_NHL"/>
</dbReference>
<dbReference type="NCBIfam" id="NF012200">
    <property type="entry name" value="choice_anch_D"/>
    <property type="match status" value="1"/>
</dbReference>
<proteinExistence type="predicted"/>
<keyword evidence="3" id="KW-0963">Cytoplasm</keyword>
<dbReference type="SUPFAM" id="SSF101898">
    <property type="entry name" value="NHL repeat"/>
    <property type="match status" value="2"/>
</dbReference>
<evidence type="ECO:0000313" key="11">
    <source>
        <dbReference type="EMBL" id="UWZ83946.1"/>
    </source>
</evidence>
<feature type="domain" description="HYDIN/VesB/CFA65-like Ig-like" evidence="9">
    <location>
        <begin position="721"/>
        <end position="805"/>
    </location>
</feature>
<feature type="domain" description="Teneurin NHL" evidence="10">
    <location>
        <begin position="148"/>
        <end position="199"/>
    </location>
</feature>
<dbReference type="AlphaFoldDB" id="A0A9J7BQC2"/>
<keyword evidence="6" id="KW-0966">Cell projection</keyword>
<evidence type="ECO:0000313" key="12">
    <source>
        <dbReference type="Proteomes" id="UP001059380"/>
    </source>
</evidence>
<evidence type="ECO:0000256" key="3">
    <source>
        <dbReference type="ARBA" id="ARBA00022490"/>
    </source>
</evidence>
<feature type="chain" id="PRO_5039940983" evidence="8">
    <location>
        <begin position="26"/>
        <end position="983"/>
    </location>
</feature>
<reference evidence="11" key="1">
    <citation type="submission" date="2021-04" db="EMBL/GenBank/DDBJ databases">
        <title>Phylogenetic analysis of Acidobacteriaceae.</title>
        <authorList>
            <person name="Qiu L."/>
            <person name="Zhang Q."/>
        </authorList>
    </citation>
    <scope>NUCLEOTIDE SEQUENCE</scope>
    <source>
        <strain evidence="11">DSM 25168</strain>
    </source>
</reference>
<organism evidence="11 12">
    <name type="scientific">Occallatibacter riparius</name>
    <dbReference type="NCBI Taxonomy" id="1002689"/>
    <lineage>
        <taxon>Bacteria</taxon>
        <taxon>Pseudomonadati</taxon>
        <taxon>Acidobacteriota</taxon>
        <taxon>Terriglobia</taxon>
        <taxon>Terriglobales</taxon>
        <taxon>Acidobacteriaceae</taxon>
        <taxon>Occallatibacter</taxon>
    </lineage>
</organism>
<keyword evidence="4" id="KW-0677">Repeat</keyword>
<accession>A0A9J7BQC2</accession>
<protein>
    <submittedName>
        <fullName evidence="11">Choice-of-anchor D domain-containing protein</fullName>
    </submittedName>
</protein>
<dbReference type="PROSITE" id="PS51125">
    <property type="entry name" value="NHL"/>
    <property type="match status" value="1"/>
</dbReference>
<dbReference type="PANTHER" id="PTHR46388:SF2">
    <property type="entry name" value="NHL REPEAT-CONTAINING PROTEIN 2"/>
    <property type="match status" value="1"/>
</dbReference>
<evidence type="ECO:0000256" key="7">
    <source>
        <dbReference type="PROSITE-ProRule" id="PRU00504"/>
    </source>
</evidence>